<dbReference type="EMBL" id="CAWUPB010000816">
    <property type="protein sequence ID" value="CAK7325012.1"/>
    <property type="molecule type" value="Genomic_DNA"/>
</dbReference>
<protein>
    <submittedName>
        <fullName evidence="1">Uncharacterized protein</fullName>
    </submittedName>
</protein>
<keyword evidence="2" id="KW-1185">Reference proteome</keyword>
<reference evidence="1 2" key="1">
    <citation type="submission" date="2024-01" db="EMBL/GenBank/DDBJ databases">
        <authorList>
            <person name="Waweru B."/>
        </authorList>
    </citation>
    <scope>NUCLEOTIDE SEQUENCE [LARGE SCALE GENOMIC DNA]</scope>
</reference>
<dbReference type="Proteomes" id="UP001314170">
    <property type="component" value="Unassembled WGS sequence"/>
</dbReference>
<organism evidence="1 2">
    <name type="scientific">Dovyalis caffra</name>
    <dbReference type="NCBI Taxonomy" id="77055"/>
    <lineage>
        <taxon>Eukaryota</taxon>
        <taxon>Viridiplantae</taxon>
        <taxon>Streptophyta</taxon>
        <taxon>Embryophyta</taxon>
        <taxon>Tracheophyta</taxon>
        <taxon>Spermatophyta</taxon>
        <taxon>Magnoliopsida</taxon>
        <taxon>eudicotyledons</taxon>
        <taxon>Gunneridae</taxon>
        <taxon>Pentapetalae</taxon>
        <taxon>rosids</taxon>
        <taxon>fabids</taxon>
        <taxon>Malpighiales</taxon>
        <taxon>Salicaceae</taxon>
        <taxon>Flacourtieae</taxon>
        <taxon>Dovyalis</taxon>
    </lineage>
</organism>
<dbReference type="PANTHER" id="PTHR35485">
    <property type="entry name" value="OS01G0888900 PROTEIN"/>
    <property type="match status" value="1"/>
</dbReference>
<sequence length="204" mass="22893">MPDIRAFSARPLSFEQYIDLEGCGPGAKSQLHYKVDEARCIFANIGVTLFGSLVFAPDMKRWNILVAVIGLRKLIEMSLPSQTSSAGNKKNQTKTRRLKVWFHGGPDSFGLQSFEEEKTRSQYECLSSGAALSYNVSDFYIHDAPTSGLHFEPSVEKKTPQEKGHRRFWSVHEDFSGGFSSPADRSPIAASQTKQLVRFRSQRV</sequence>
<dbReference type="AlphaFoldDB" id="A0AAV1QWS8"/>
<gene>
    <name evidence="1" type="ORF">DCAF_LOCUS2684</name>
</gene>
<evidence type="ECO:0000313" key="2">
    <source>
        <dbReference type="Proteomes" id="UP001314170"/>
    </source>
</evidence>
<name>A0AAV1QWS8_9ROSI</name>
<evidence type="ECO:0000313" key="1">
    <source>
        <dbReference type="EMBL" id="CAK7325012.1"/>
    </source>
</evidence>
<accession>A0AAV1QWS8</accession>
<proteinExistence type="predicted"/>
<comment type="caution">
    <text evidence="1">The sequence shown here is derived from an EMBL/GenBank/DDBJ whole genome shotgun (WGS) entry which is preliminary data.</text>
</comment>
<dbReference type="PANTHER" id="PTHR35485:SF4">
    <property type="entry name" value="EXPRESSED PROTEIN"/>
    <property type="match status" value="1"/>
</dbReference>